<keyword evidence="9 12" id="KW-1133">Transmembrane helix</keyword>
<evidence type="ECO:0000256" key="7">
    <source>
        <dbReference type="ARBA" id="ARBA00022847"/>
    </source>
</evidence>
<dbReference type="PANTHER" id="PTHR30540:SF79">
    <property type="entry name" value="LOW AFFINITY POTASSIUM TRANSPORT SYSTEM PROTEIN KUP"/>
    <property type="match status" value="1"/>
</dbReference>
<evidence type="ECO:0000256" key="3">
    <source>
        <dbReference type="ARBA" id="ARBA00022448"/>
    </source>
</evidence>
<keyword evidence="10 12" id="KW-0406">Ion transport</keyword>
<proteinExistence type="inferred from homology"/>
<protein>
    <recommendedName>
        <fullName evidence="12">Probable potassium transport system protein Kup</fullName>
    </recommendedName>
</protein>
<dbReference type="Proteomes" id="UP001500037">
    <property type="component" value="Unassembled WGS sequence"/>
</dbReference>
<keyword evidence="5 12" id="KW-0633">Potassium transport</keyword>
<evidence type="ECO:0000256" key="2">
    <source>
        <dbReference type="ARBA" id="ARBA00007019"/>
    </source>
</evidence>
<comment type="function">
    <text evidence="12">Transport of potassium into the cell. Likely operates as a K(+):H(+) symporter.</text>
</comment>
<evidence type="ECO:0000259" key="14">
    <source>
        <dbReference type="Pfam" id="PF02705"/>
    </source>
</evidence>
<feature type="transmembrane region" description="Helical" evidence="12">
    <location>
        <begin position="274"/>
        <end position="295"/>
    </location>
</feature>
<feature type="transmembrane region" description="Helical" evidence="12">
    <location>
        <begin position="192"/>
        <end position="214"/>
    </location>
</feature>
<feature type="transmembrane region" description="Helical" evidence="12">
    <location>
        <begin position="365"/>
        <end position="386"/>
    </location>
</feature>
<comment type="caution">
    <text evidence="16">The sequence shown here is derived from an EMBL/GenBank/DDBJ whole genome shotgun (WGS) entry which is preliminary data.</text>
</comment>
<keyword evidence="6 12" id="KW-0812">Transmembrane</keyword>
<evidence type="ECO:0000256" key="4">
    <source>
        <dbReference type="ARBA" id="ARBA00022475"/>
    </source>
</evidence>
<name>A0ABN1VTC6_9ACTN</name>
<keyword evidence="4 12" id="KW-1003">Cell membrane</keyword>
<feature type="transmembrane region" description="Helical" evidence="12">
    <location>
        <begin position="315"/>
        <end position="337"/>
    </location>
</feature>
<evidence type="ECO:0000313" key="17">
    <source>
        <dbReference type="Proteomes" id="UP001500037"/>
    </source>
</evidence>
<feature type="domain" description="K+ potassium transporter integral membrane" evidence="14">
    <location>
        <begin position="37"/>
        <end position="489"/>
    </location>
</feature>
<evidence type="ECO:0000256" key="11">
    <source>
        <dbReference type="ARBA" id="ARBA00023136"/>
    </source>
</evidence>
<dbReference type="Pfam" id="PF02705">
    <property type="entry name" value="K_trans"/>
    <property type="match status" value="1"/>
</dbReference>
<evidence type="ECO:0000256" key="13">
    <source>
        <dbReference type="SAM" id="MobiDB-lite"/>
    </source>
</evidence>
<dbReference type="Pfam" id="PF22776">
    <property type="entry name" value="K_trans_C"/>
    <property type="match status" value="1"/>
</dbReference>
<evidence type="ECO:0000256" key="12">
    <source>
        <dbReference type="HAMAP-Rule" id="MF_01522"/>
    </source>
</evidence>
<feature type="transmembrane region" description="Helical" evidence="12">
    <location>
        <begin position="128"/>
        <end position="147"/>
    </location>
</feature>
<feature type="transmembrane region" description="Helical" evidence="12">
    <location>
        <begin position="392"/>
        <end position="413"/>
    </location>
</feature>
<keyword evidence="17" id="KW-1185">Reference proteome</keyword>
<evidence type="ECO:0000256" key="6">
    <source>
        <dbReference type="ARBA" id="ARBA00022692"/>
    </source>
</evidence>
<feature type="domain" description="K+ potassium transporter C-terminal" evidence="15">
    <location>
        <begin position="505"/>
        <end position="660"/>
    </location>
</feature>
<feature type="transmembrane region" description="Helical" evidence="12">
    <location>
        <begin position="234"/>
        <end position="253"/>
    </location>
</feature>
<dbReference type="EMBL" id="BAAALF010000010">
    <property type="protein sequence ID" value="GAA1222493.1"/>
    <property type="molecule type" value="Genomic_DNA"/>
</dbReference>
<feature type="transmembrane region" description="Helical" evidence="12">
    <location>
        <begin position="75"/>
        <end position="95"/>
    </location>
</feature>
<feature type="transmembrane region" description="Helical" evidence="12">
    <location>
        <begin position="35"/>
        <end position="55"/>
    </location>
</feature>
<feature type="transmembrane region" description="Helical" evidence="12">
    <location>
        <begin position="451"/>
        <end position="468"/>
    </location>
</feature>
<dbReference type="InterPro" id="IPR053951">
    <property type="entry name" value="K_trans_N"/>
</dbReference>
<evidence type="ECO:0000313" key="16">
    <source>
        <dbReference type="EMBL" id="GAA1222493.1"/>
    </source>
</evidence>
<organism evidence="16 17">
    <name type="scientific">Kitasatospora nipponensis</name>
    <dbReference type="NCBI Taxonomy" id="258049"/>
    <lineage>
        <taxon>Bacteria</taxon>
        <taxon>Bacillati</taxon>
        <taxon>Actinomycetota</taxon>
        <taxon>Actinomycetes</taxon>
        <taxon>Kitasatosporales</taxon>
        <taxon>Streptomycetaceae</taxon>
        <taxon>Kitasatospora</taxon>
    </lineage>
</organism>
<feature type="transmembrane region" description="Helical" evidence="12">
    <location>
        <begin position="167"/>
        <end position="185"/>
    </location>
</feature>
<keyword evidence="11 12" id="KW-0472">Membrane</keyword>
<dbReference type="HAMAP" id="MF_01522">
    <property type="entry name" value="Kup"/>
    <property type="match status" value="1"/>
</dbReference>
<sequence>MRIELAKSAPENPTATGPGGAPDGSSPRRLRPGTAALTLGALGVVFGDIGTSPLYAIQTVFTADNGAVGTTPDQVYGVISLVFWAITLIVSVKYVTFILRTDNGGEGGIMALTALVQKLSFKSARSKMILVALGIFGASLFYGDGMITPAISVLSAVEGLKVSAPGLSEFVIPVTIAVLVLLFALQRYGTNLVGNLFGPIMTVWFLIIGGTGAVEVASHPAIFKALSPVYGVQFIVNHGMIAFVALASVVLAVTGAEALYADMGHFGRAPIHRAWFFLVFPALTLNYLGQGSLILRAPSAISNPFFLLMPGWAQFPMVILATVATVIASQAVISGAFSVTRQAVQLGVLPHLTIKHTSEHEVGQVYAPMINWGLFGAVVALVVGFGSSAALASAYGVAVTATFVLNTVLFLAVARVMMGKPRWMIVLGAVVFLTSEIAFFAANLTKVVHGGWLPLLVAFSVFTILITWQRGRRIVTPNRTALEGPLRAFVDEVDAMDPPVHRVDGTAVFLNANPETTPLALRANVEHNHTLHKNVVILSAVVERVPHIPEAERCVFDDLGHSDDGITHLTVRFGFMDEPNIPAALRLAAQHPDAGQIHGLQVDEVSYFLSRMTIIRTDAPGMRRWRKRLFMTIANNASSPVTYFGLPSGRCVIMGAQVSM</sequence>
<evidence type="ECO:0000259" key="15">
    <source>
        <dbReference type="Pfam" id="PF22776"/>
    </source>
</evidence>
<keyword evidence="7 12" id="KW-0769">Symport</keyword>
<dbReference type="PANTHER" id="PTHR30540">
    <property type="entry name" value="OSMOTIC STRESS POTASSIUM TRANSPORTER"/>
    <property type="match status" value="1"/>
</dbReference>
<evidence type="ECO:0000256" key="10">
    <source>
        <dbReference type="ARBA" id="ARBA00023065"/>
    </source>
</evidence>
<comment type="similarity">
    <text evidence="2 12">Belongs to the HAK/KUP transporter (TC 2.A.72) family.</text>
</comment>
<evidence type="ECO:0000256" key="8">
    <source>
        <dbReference type="ARBA" id="ARBA00022958"/>
    </source>
</evidence>
<keyword evidence="8 12" id="KW-0630">Potassium</keyword>
<gene>
    <name evidence="12" type="primary">kup</name>
    <name evidence="16" type="ORF">GCM10009665_10910</name>
</gene>
<accession>A0ABN1VTC6</accession>
<dbReference type="InterPro" id="IPR023051">
    <property type="entry name" value="Kup"/>
</dbReference>
<reference evidence="16 17" key="1">
    <citation type="journal article" date="2019" name="Int. J. Syst. Evol. Microbiol.">
        <title>The Global Catalogue of Microorganisms (GCM) 10K type strain sequencing project: providing services to taxonomists for standard genome sequencing and annotation.</title>
        <authorList>
            <consortium name="The Broad Institute Genomics Platform"/>
            <consortium name="The Broad Institute Genome Sequencing Center for Infectious Disease"/>
            <person name="Wu L."/>
            <person name="Ma J."/>
        </authorList>
    </citation>
    <scope>NUCLEOTIDE SEQUENCE [LARGE SCALE GENOMIC DNA]</scope>
    <source>
        <strain evidence="16 17">JCM 13004</strain>
    </source>
</reference>
<feature type="transmembrane region" description="Helical" evidence="12">
    <location>
        <begin position="425"/>
        <end position="445"/>
    </location>
</feature>
<evidence type="ECO:0000256" key="1">
    <source>
        <dbReference type="ARBA" id="ARBA00004141"/>
    </source>
</evidence>
<feature type="region of interest" description="Disordered" evidence="13">
    <location>
        <begin position="1"/>
        <end position="29"/>
    </location>
</feature>
<evidence type="ECO:0000256" key="5">
    <source>
        <dbReference type="ARBA" id="ARBA00022538"/>
    </source>
</evidence>
<comment type="subcellular location">
    <subcellularLocation>
        <location evidence="12">Cell membrane</location>
        <topology evidence="12">Multi-pass membrane protein</topology>
    </subcellularLocation>
    <subcellularLocation>
        <location evidence="1">Membrane</location>
        <topology evidence="1">Multi-pass membrane protein</topology>
    </subcellularLocation>
</comment>
<evidence type="ECO:0000256" key="9">
    <source>
        <dbReference type="ARBA" id="ARBA00022989"/>
    </source>
</evidence>
<comment type="catalytic activity">
    <reaction evidence="12">
        <text>K(+)(in) + H(+)(in) = K(+)(out) + H(+)(out)</text>
        <dbReference type="Rhea" id="RHEA:28490"/>
        <dbReference type="ChEBI" id="CHEBI:15378"/>
        <dbReference type="ChEBI" id="CHEBI:29103"/>
    </reaction>
</comment>
<keyword evidence="3 12" id="KW-0813">Transport</keyword>
<dbReference type="InterPro" id="IPR053952">
    <property type="entry name" value="K_trans_C"/>
</dbReference>
<dbReference type="InterPro" id="IPR003855">
    <property type="entry name" value="K+_transporter"/>
</dbReference>